<accession>A0A2W4Y225</accession>
<dbReference type="Proteomes" id="UP000249794">
    <property type="component" value="Unassembled WGS sequence"/>
</dbReference>
<comment type="caution">
    <text evidence="1">The sequence shown here is derived from an EMBL/GenBank/DDBJ whole genome shotgun (WGS) entry which is preliminary data.</text>
</comment>
<dbReference type="SUPFAM" id="SSF82602">
    <property type="entry name" value="Nuclease A inhibitor (NuiA)"/>
    <property type="match status" value="1"/>
</dbReference>
<reference evidence="1 2" key="2">
    <citation type="submission" date="2018-06" db="EMBL/GenBank/DDBJ databases">
        <title>Metagenomic assembly of (sub)arctic Cyanobacteria and their associated microbiome from non-axenic cultures.</title>
        <authorList>
            <person name="Baurain D."/>
        </authorList>
    </citation>
    <scope>NUCLEOTIDE SEQUENCE [LARGE SCALE GENOMIC DNA]</scope>
    <source>
        <strain evidence="1">ULC027bin1</strain>
    </source>
</reference>
<evidence type="ECO:0000313" key="2">
    <source>
        <dbReference type="Proteomes" id="UP000249794"/>
    </source>
</evidence>
<evidence type="ECO:0000313" key="1">
    <source>
        <dbReference type="EMBL" id="PZO60859.1"/>
    </source>
</evidence>
<gene>
    <name evidence="1" type="ORF">DCF15_01275</name>
</gene>
<proteinExistence type="predicted"/>
<organism evidence="1 2">
    <name type="scientific">Phormidesmis priestleyi</name>
    <dbReference type="NCBI Taxonomy" id="268141"/>
    <lineage>
        <taxon>Bacteria</taxon>
        <taxon>Bacillati</taxon>
        <taxon>Cyanobacteriota</taxon>
        <taxon>Cyanophyceae</taxon>
        <taxon>Leptolyngbyales</taxon>
        <taxon>Leptolyngbyaceae</taxon>
        <taxon>Phormidesmis</taxon>
    </lineage>
</organism>
<protein>
    <recommendedName>
        <fullName evidence="3">Nuclease</fullName>
    </recommendedName>
</protein>
<evidence type="ECO:0008006" key="3">
    <source>
        <dbReference type="Google" id="ProtNLM"/>
    </source>
</evidence>
<name>A0A2W4Y225_9CYAN</name>
<sequence length="153" mass="16572">MIAEEFKAQLEAACDDLWWSSEADYPVEMVWQAASQSQSDESDEAAEPTEITEAVVLQLAGCAAEASEPIGVENSVESVEIESFFEQALAPKPWHTAADKAQIAQLQHLKTLLANSLKNLQVYRCGEVEITALVLGFATDSIIAGVKTTLVET</sequence>
<dbReference type="InterPro" id="IPR036587">
    <property type="entry name" value="NucleaseA_inhib-like_sf"/>
</dbReference>
<dbReference type="InterPro" id="IPR012489">
    <property type="entry name" value="NucleaseA_inhib-like"/>
</dbReference>
<dbReference type="AlphaFoldDB" id="A0A2W4Y225"/>
<dbReference type="EMBL" id="QBMP01000005">
    <property type="protein sequence ID" value="PZO60859.1"/>
    <property type="molecule type" value="Genomic_DNA"/>
</dbReference>
<reference evidence="2" key="1">
    <citation type="submission" date="2018-04" db="EMBL/GenBank/DDBJ databases">
        <authorList>
            <person name="Cornet L."/>
        </authorList>
    </citation>
    <scope>NUCLEOTIDE SEQUENCE [LARGE SCALE GENOMIC DNA]</scope>
</reference>
<dbReference type="Pfam" id="PF07924">
    <property type="entry name" value="NuiA"/>
    <property type="match status" value="1"/>
</dbReference>
<dbReference type="Gene3D" id="3.40.1460.10">
    <property type="entry name" value="Nuclease A inhibitor-like"/>
    <property type="match status" value="1"/>
</dbReference>